<dbReference type="Proteomes" id="UP001378960">
    <property type="component" value="Unassembled WGS sequence"/>
</dbReference>
<accession>A0AAV5RBF3</accession>
<evidence type="ECO:0000256" key="3">
    <source>
        <dbReference type="ARBA" id="ARBA00022664"/>
    </source>
</evidence>
<keyword evidence="5 7" id="KW-0539">Nucleus</keyword>
<keyword evidence="6 7" id="KW-0694">RNA-binding</keyword>
<evidence type="ECO:0000256" key="6">
    <source>
        <dbReference type="PROSITE-ProRule" id="PRU00176"/>
    </source>
</evidence>
<dbReference type="InterPro" id="IPR012677">
    <property type="entry name" value="Nucleotide-bd_a/b_plait_sf"/>
</dbReference>
<dbReference type="SMART" id="SM00360">
    <property type="entry name" value="RRM"/>
    <property type="match status" value="1"/>
</dbReference>
<evidence type="ECO:0000256" key="5">
    <source>
        <dbReference type="ARBA" id="ARBA00023242"/>
    </source>
</evidence>
<comment type="subcellular location">
    <subcellularLocation>
        <location evidence="1 7">Nucleus</location>
    </subcellularLocation>
</comment>
<dbReference type="Gene3D" id="3.30.70.330">
    <property type="match status" value="1"/>
</dbReference>
<dbReference type="GO" id="GO:0045292">
    <property type="term" value="P:mRNA cis splicing, via spliceosome"/>
    <property type="evidence" value="ECO:0007669"/>
    <property type="project" value="InterPro"/>
</dbReference>
<keyword evidence="4 7" id="KW-0508">mRNA splicing</keyword>
<reference evidence="10 11" key="1">
    <citation type="journal article" date="2023" name="Elife">
        <title>Identification of key yeast species and microbe-microbe interactions impacting larval growth of Drosophila in the wild.</title>
        <authorList>
            <person name="Mure A."/>
            <person name="Sugiura Y."/>
            <person name="Maeda R."/>
            <person name="Honda K."/>
            <person name="Sakurai N."/>
            <person name="Takahashi Y."/>
            <person name="Watada M."/>
            <person name="Katoh T."/>
            <person name="Gotoh A."/>
            <person name="Gotoh Y."/>
            <person name="Taniguchi I."/>
            <person name="Nakamura K."/>
            <person name="Hayashi T."/>
            <person name="Katayama T."/>
            <person name="Uemura T."/>
            <person name="Hattori Y."/>
        </authorList>
    </citation>
    <scope>NUCLEOTIDE SEQUENCE [LARGE SCALE GENOMIC DNA]</scope>
    <source>
        <strain evidence="10 11">PK-24</strain>
    </source>
</reference>
<comment type="caution">
    <text evidence="10">The sequence shown here is derived from an EMBL/GenBank/DDBJ whole genome shotgun (WGS) entry which is preliminary data.</text>
</comment>
<dbReference type="InterPro" id="IPR035979">
    <property type="entry name" value="RBD_domain_sf"/>
</dbReference>
<sequence length="166" mass="18676">MEHDSRHATRRQDVASGYVLKTATLNTLKKISRTRTLYVGKIGPGVSEEMIYSIFTNAGNVNKVIMGVYAHTHQPAGFAFVIMNNHKDATNAVKHLRKIRLAGNAIDVDLDEGFVEGRQYARRERIINNNNNFRGNNRGNRGGYRGGYRDGRGGNRGGYRAKRRRV</sequence>
<dbReference type="GO" id="GO:0005846">
    <property type="term" value="C:nuclear cap binding complex"/>
    <property type="evidence" value="ECO:0007669"/>
    <property type="project" value="InterPro"/>
</dbReference>
<comment type="similarity">
    <text evidence="2 7">Belongs to the RRM NCBP2 family.</text>
</comment>
<keyword evidence="3 7" id="KW-0507">mRNA processing</keyword>
<dbReference type="AlphaFoldDB" id="A0AAV5RBF3"/>
<dbReference type="InterPro" id="IPR000504">
    <property type="entry name" value="RRM_dom"/>
</dbReference>
<dbReference type="GO" id="GO:0005634">
    <property type="term" value="C:nucleus"/>
    <property type="evidence" value="ECO:0007669"/>
    <property type="project" value="UniProtKB-SubCell"/>
</dbReference>
<dbReference type="PANTHER" id="PTHR18847:SF0">
    <property type="entry name" value="NUCLEAR CAP-BINDING PROTEIN SUBUNIT 2"/>
    <property type="match status" value="1"/>
</dbReference>
<evidence type="ECO:0000256" key="8">
    <source>
        <dbReference type="SAM" id="MobiDB-lite"/>
    </source>
</evidence>
<dbReference type="EMBL" id="BTGB01000009">
    <property type="protein sequence ID" value="GMM47944.1"/>
    <property type="molecule type" value="Genomic_DNA"/>
</dbReference>
<feature type="region of interest" description="Disordered" evidence="8">
    <location>
        <begin position="130"/>
        <end position="166"/>
    </location>
</feature>
<evidence type="ECO:0000256" key="4">
    <source>
        <dbReference type="ARBA" id="ARBA00023187"/>
    </source>
</evidence>
<feature type="domain" description="RRM" evidence="9">
    <location>
        <begin position="35"/>
        <end position="113"/>
    </location>
</feature>
<dbReference type="Pfam" id="PF00076">
    <property type="entry name" value="RRM_1"/>
    <property type="match status" value="1"/>
</dbReference>
<gene>
    <name evidence="10" type="ORF">DAPK24_045420</name>
</gene>
<dbReference type="SUPFAM" id="SSF54928">
    <property type="entry name" value="RNA-binding domain, RBD"/>
    <property type="match status" value="1"/>
</dbReference>
<dbReference type="PROSITE" id="PS50102">
    <property type="entry name" value="RRM"/>
    <property type="match status" value="1"/>
</dbReference>
<evidence type="ECO:0000313" key="11">
    <source>
        <dbReference type="Proteomes" id="UP001378960"/>
    </source>
</evidence>
<protein>
    <recommendedName>
        <fullName evidence="7">Nuclear cap-binding protein subunit 2</fullName>
    </recommendedName>
    <alternativeName>
        <fullName evidence="7">20 kDa nuclear cap-binding protein</fullName>
    </alternativeName>
</protein>
<evidence type="ECO:0000259" key="9">
    <source>
        <dbReference type="PROSITE" id="PS50102"/>
    </source>
</evidence>
<feature type="compositionally biased region" description="Low complexity" evidence="8">
    <location>
        <begin position="130"/>
        <end position="139"/>
    </location>
</feature>
<dbReference type="InterPro" id="IPR027157">
    <property type="entry name" value="NCBP2"/>
</dbReference>
<keyword evidence="11" id="KW-1185">Reference proteome</keyword>
<evidence type="ECO:0000256" key="1">
    <source>
        <dbReference type="ARBA" id="ARBA00004123"/>
    </source>
</evidence>
<dbReference type="PANTHER" id="PTHR18847">
    <property type="entry name" value="20 KD NUCLEAR CAP BINDING PROTEIN"/>
    <property type="match status" value="1"/>
</dbReference>
<dbReference type="GO" id="GO:0000339">
    <property type="term" value="F:RNA cap binding"/>
    <property type="evidence" value="ECO:0007669"/>
    <property type="project" value="InterPro"/>
</dbReference>
<name>A0AAV5RBF3_PICKL</name>
<evidence type="ECO:0000313" key="10">
    <source>
        <dbReference type="EMBL" id="GMM47944.1"/>
    </source>
</evidence>
<organism evidence="10 11">
    <name type="scientific">Pichia kluyveri</name>
    <name type="common">Yeast</name>
    <dbReference type="NCBI Taxonomy" id="36015"/>
    <lineage>
        <taxon>Eukaryota</taxon>
        <taxon>Fungi</taxon>
        <taxon>Dikarya</taxon>
        <taxon>Ascomycota</taxon>
        <taxon>Saccharomycotina</taxon>
        <taxon>Pichiomycetes</taxon>
        <taxon>Pichiales</taxon>
        <taxon>Pichiaceae</taxon>
        <taxon>Pichia</taxon>
    </lineage>
</organism>
<evidence type="ECO:0000256" key="2">
    <source>
        <dbReference type="ARBA" id="ARBA00010725"/>
    </source>
</evidence>
<proteinExistence type="inferred from homology"/>
<evidence type="ECO:0000256" key="7">
    <source>
        <dbReference type="RuleBase" id="RU364036"/>
    </source>
</evidence>